<comment type="similarity">
    <text evidence="11">Belongs to the KdpC family.</text>
</comment>
<dbReference type="NCBIfam" id="NF001454">
    <property type="entry name" value="PRK00315.1"/>
    <property type="match status" value="1"/>
</dbReference>
<gene>
    <name evidence="11" type="primary">kdpC</name>
    <name evidence="12" type="ORF">F0919_14780</name>
</gene>
<comment type="subcellular location">
    <subcellularLocation>
        <location evidence="11">Cell membrane</location>
        <topology evidence="11">Single-pass membrane protein</topology>
    </subcellularLocation>
</comment>
<evidence type="ECO:0000313" key="13">
    <source>
        <dbReference type="Proteomes" id="UP000323632"/>
    </source>
</evidence>
<organism evidence="12 13">
    <name type="scientific">Taibaiella lutea</name>
    <dbReference type="NCBI Taxonomy" id="2608001"/>
    <lineage>
        <taxon>Bacteria</taxon>
        <taxon>Pseudomonadati</taxon>
        <taxon>Bacteroidota</taxon>
        <taxon>Chitinophagia</taxon>
        <taxon>Chitinophagales</taxon>
        <taxon>Chitinophagaceae</taxon>
        <taxon>Taibaiella</taxon>
    </lineage>
</organism>
<evidence type="ECO:0000256" key="10">
    <source>
        <dbReference type="ARBA" id="ARBA00023136"/>
    </source>
</evidence>
<proteinExistence type="inferred from homology"/>
<dbReference type="PANTHER" id="PTHR30042:SF2">
    <property type="entry name" value="POTASSIUM-TRANSPORTING ATPASE KDPC SUBUNIT"/>
    <property type="match status" value="1"/>
</dbReference>
<dbReference type="InterPro" id="IPR003820">
    <property type="entry name" value="KdpC"/>
</dbReference>
<protein>
    <recommendedName>
        <fullName evidence="11">Potassium-transporting ATPase KdpC subunit</fullName>
    </recommendedName>
    <alternativeName>
        <fullName evidence="11">ATP phosphohydrolase [potassium-transporting] C chain</fullName>
    </alternativeName>
    <alternativeName>
        <fullName evidence="11">Potassium-binding and translocating subunit C</fullName>
    </alternativeName>
    <alternativeName>
        <fullName evidence="11">Potassium-translocating ATPase C chain</fullName>
    </alternativeName>
</protein>
<evidence type="ECO:0000256" key="4">
    <source>
        <dbReference type="ARBA" id="ARBA00022692"/>
    </source>
</evidence>
<comment type="caution">
    <text evidence="12">The sequence shown here is derived from an EMBL/GenBank/DDBJ whole genome shotgun (WGS) entry which is preliminary data.</text>
</comment>
<keyword evidence="3 11" id="KW-0633">Potassium transport</keyword>
<comment type="function">
    <text evidence="11">Part of the high-affinity ATP-driven potassium transport (or Kdp) system, which catalyzes the hydrolysis of ATP coupled with the electrogenic transport of potassium into the cytoplasm. This subunit acts as a catalytic chaperone that increases the ATP-binding affinity of the ATP-hydrolyzing subunit KdpB by the formation of a transient KdpB/KdpC/ATP ternary complex.</text>
</comment>
<dbReference type="Proteomes" id="UP000323632">
    <property type="component" value="Unassembled WGS sequence"/>
</dbReference>
<evidence type="ECO:0000256" key="6">
    <source>
        <dbReference type="ARBA" id="ARBA00022840"/>
    </source>
</evidence>
<dbReference type="GO" id="GO:0005886">
    <property type="term" value="C:plasma membrane"/>
    <property type="evidence" value="ECO:0007669"/>
    <property type="project" value="UniProtKB-SubCell"/>
</dbReference>
<keyword evidence="10 11" id="KW-0472">Membrane</keyword>
<accession>A0A5M6CFQ8</accession>
<keyword evidence="7 11" id="KW-0630">Potassium</keyword>
<evidence type="ECO:0000256" key="5">
    <source>
        <dbReference type="ARBA" id="ARBA00022741"/>
    </source>
</evidence>
<dbReference type="PANTHER" id="PTHR30042">
    <property type="entry name" value="POTASSIUM-TRANSPORTING ATPASE C CHAIN"/>
    <property type="match status" value="1"/>
</dbReference>
<evidence type="ECO:0000256" key="11">
    <source>
        <dbReference type="HAMAP-Rule" id="MF_00276"/>
    </source>
</evidence>
<sequence length="188" mass="20413">MKKNLLPAIRLTLVCLVFFCGIYTTAVWGIAQLVPNKGKGFTINQNDKSYYTNVGQSFKSDRYFWSRPSAVDYNAAGSGGSNKGPSNADYLAQVQQRIDTFLARNPGISKQDIPSDIVTASGSGLDPNISVDAALVQMKRIAAVRSIDAATLKTLIEQQTEKPMLGLFGTSKINVLNLNLALDKISHK</sequence>
<evidence type="ECO:0000256" key="2">
    <source>
        <dbReference type="ARBA" id="ARBA00022475"/>
    </source>
</evidence>
<evidence type="ECO:0000256" key="7">
    <source>
        <dbReference type="ARBA" id="ARBA00022958"/>
    </source>
</evidence>
<evidence type="ECO:0000256" key="9">
    <source>
        <dbReference type="ARBA" id="ARBA00023065"/>
    </source>
</evidence>
<dbReference type="PIRSF" id="PIRSF001296">
    <property type="entry name" value="K_ATPase_KdpC"/>
    <property type="match status" value="1"/>
</dbReference>
<dbReference type="Pfam" id="PF02669">
    <property type="entry name" value="KdpC"/>
    <property type="match status" value="1"/>
</dbReference>
<dbReference type="EMBL" id="VWSH01000003">
    <property type="protein sequence ID" value="KAA5533793.1"/>
    <property type="molecule type" value="Genomic_DNA"/>
</dbReference>
<keyword evidence="13" id="KW-1185">Reference proteome</keyword>
<comment type="subunit">
    <text evidence="11">The system is composed of three essential subunits: KdpA, KdpB and KdpC.</text>
</comment>
<keyword evidence="6 11" id="KW-0067">ATP-binding</keyword>
<reference evidence="12 13" key="1">
    <citation type="submission" date="2019-09" db="EMBL/GenBank/DDBJ databases">
        <title>Genome sequence and assembly of Taibaiella sp.</title>
        <authorList>
            <person name="Chhetri G."/>
        </authorList>
    </citation>
    <scope>NUCLEOTIDE SEQUENCE [LARGE SCALE GENOMIC DNA]</scope>
    <source>
        <strain evidence="12 13">KVB11</strain>
    </source>
</reference>
<dbReference type="GO" id="GO:0008556">
    <property type="term" value="F:P-type potassium transmembrane transporter activity"/>
    <property type="evidence" value="ECO:0007669"/>
    <property type="project" value="InterPro"/>
</dbReference>
<dbReference type="HAMAP" id="MF_00276">
    <property type="entry name" value="KdpC"/>
    <property type="match status" value="1"/>
</dbReference>
<evidence type="ECO:0000256" key="8">
    <source>
        <dbReference type="ARBA" id="ARBA00022989"/>
    </source>
</evidence>
<keyword evidence="9 11" id="KW-0406">Ion transport</keyword>
<keyword evidence="1 11" id="KW-0813">Transport</keyword>
<keyword evidence="8 11" id="KW-1133">Transmembrane helix</keyword>
<dbReference type="NCBIfam" id="TIGR00681">
    <property type="entry name" value="kdpC"/>
    <property type="match status" value="1"/>
</dbReference>
<name>A0A5M6CFQ8_9BACT</name>
<evidence type="ECO:0000256" key="3">
    <source>
        <dbReference type="ARBA" id="ARBA00022538"/>
    </source>
</evidence>
<keyword evidence="5 11" id="KW-0547">Nucleotide-binding</keyword>
<dbReference type="NCBIfam" id="NF010606">
    <property type="entry name" value="PRK14002.1"/>
    <property type="match status" value="1"/>
</dbReference>
<keyword evidence="4 11" id="KW-0812">Transmembrane</keyword>
<evidence type="ECO:0000313" key="12">
    <source>
        <dbReference type="EMBL" id="KAA5533793.1"/>
    </source>
</evidence>
<dbReference type="RefSeq" id="WP_150033539.1">
    <property type="nucleotide sequence ID" value="NZ_VWSH01000003.1"/>
</dbReference>
<evidence type="ECO:0000256" key="1">
    <source>
        <dbReference type="ARBA" id="ARBA00022448"/>
    </source>
</evidence>
<dbReference type="GO" id="GO:0005524">
    <property type="term" value="F:ATP binding"/>
    <property type="evidence" value="ECO:0007669"/>
    <property type="project" value="UniProtKB-UniRule"/>
</dbReference>
<keyword evidence="2 11" id="KW-1003">Cell membrane</keyword>
<dbReference type="AlphaFoldDB" id="A0A5M6CFQ8"/>